<protein>
    <submittedName>
        <fullName evidence="2">Uncharacterized protein</fullName>
    </submittedName>
</protein>
<keyword evidence="1" id="KW-0175">Coiled coil</keyword>
<dbReference type="EMBL" id="KN833963">
    <property type="protein sequence ID" value="KIK13962.1"/>
    <property type="molecule type" value="Genomic_DNA"/>
</dbReference>
<dbReference type="OrthoDB" id="2666359at2759"/>
<reference evidence="2 3" key="1">
    <citation type="submission" date="2014-04" db="EMBL/GenBank/DDBJ databases">
        <authorList>
            <consortium name="DOE Joint Genome Institute"/>
            <person name="Kuo A."/>
            <person name="Kohler A."/>
            <person name="Costa M.D."/>
            <person name="Nagy L.G."/>
            <person name="Floudas D."/>
            <person name="Copeland A."/>
            <person name="Barry K.W."/>
            <person name="Cichocki N."/>
            <person name="Veneault-Fourrey C."/>
            <person name="LaButti K."/>
            <person name="Lindquist E.A."/>
            <person name="Lipzen A."/>
            <person name="Lundell T."/>
            <person name="Morin E."/>
            <person name="Murat C."/>
            <person name="Sun H."/>
            <person name="Tunlid A."/>
            <person name="Henrissat B."/>
            <person name="Grigoriev I.V."/>
            <person name="Hibbett D.S."/>
            <person name="Martin F."/>
            <person name="Nordberg H.P."/>
            <person name="Cantor M.N."/>
            <person name="Hua S.X."/>
        </authorList>
    </citation>
    <scope>NUCLEOTIDE SEQUENCE [LARGE SCALE GENOMIC DNA]</scope>
    <source>
        <strain evidence="2 3">441</strain>
    </source>
</reference>
<dbReference type="Proteomes" id="UP000054018">
    <property type="component" value="Unassembled WGS sequence"/>
</dbReference>
<keyword evidence="3" id="KW-1185">Reference proteome</keyword>
<name>A0A0C9YUV0_9AGAM</name>
<organism evidence="2 3">
    <name type="scientific">Pisolithus microcarpus 441</name>
    <dbReference type="NCBI Taxonomy" id="765257"/>
    <lineage>
        <taxon>Eukaryota</taxon>
        <taxon>Fungi</taxon>
        <taxon>Dikarya</taxon>
        <taxon>Basidiomycota</taxon>
        <taxon>Agaricomycotina</taxon>
        <taxon>Agaricomycetes</taxon>
        <taxon>Agaricomycetidae</taxon>
        <taxon>Boletales</taxon>
        <taxon>Sclerodermatineae</taxon>
        <taxon>Pisolithaceae</taxon>
        <taxon>Pisolithus</taxon>
    </lineage>
</organism>
<proteinExistence type="predicted"/>
<gene>
    <name evidence="2" type="ORF">PISMIDRAFT_17619</name>
</gene>
<dbReference type="AlphaFoldDB" id="A0A0C9YUV0"/>
<evidence type="ECO:0000256" key="1">
    <source>
        <dbReference type="SAM" id="Coils"/>
    </source>
</evidence>
<dbReference type="HOGENOM" id="CLU_109476_0_0_1"/>
<accession>A0A0C9YUV0</accession>
<evidence type="ECO:0000313" key="2">
    <source>
        <dbReference type="EMBL" id="KIK13962.1"/>
    </source>
</evidence>
<feature type="coiled-coil region" evidence="1">
    <location>
        <begin position="112"/>
        <end position="139"/>
    </location>
</feature>
<evidence type="ECO:0000313" key="3">
    <source>
        <dbReference type="Proteomes" id="UP000054018"/>
    </source>
</evidence>
<sequence length="223" mass="24704">MLSVPGTCVLNVVDDVIHIEVTGSLSKWDTHFFSVDIQSPGIKKVVLRLKDTGISISLPPESKHTLEEEALQEVEAASSKLCAAHVALWKVYEGTISIQETFTRVTDASARLDTVRNKLSLLRDSNDSLEVELVKAEDVDIKPDPAHEDTTELQFEHTSSSPCRILPHYCGNPNPDQASSTKPWAYRIIPFDPIDIPMQLAKRKAPIDMSTSPTHKHAKLEVS</sequence>
<reference evidence="3" key="2">
    <citation type="submission" date="2015-01" db="EMBL/GenBank/DDBJ databases">
        <title>Evolutionary Origins and Diversification of the Mycorrhizal Mutualists.</title>
        <authorList>
            <consortium name="DOE Joint Genome Institute"/>
            <consortium name="Mycorrhizal Genomics Consortium"/>
            <person name="Kohler A."/>
            <person name="Kuo A."/>
            <person name="Nagy L.G."/>
            <person name="Floudas D."/>
            <person name="Copeland A."/>
            <person name="Barry K.W."/>
            <person name="Cichocki N."/>
            <person name="Veneault-Fourrey C."/>
            <person name="LaButti K."/>
            <person name="Lindquist E.A."/>
            <person name="Lipzen A."/>
            <person name="Lundell T."/>
            <person name="Morin E."/>
            <person name="Murat C."/>
            <person name="Riley R."/>
            <person name="Ohm R."/>
            <person name="Sun H."/>
            <person name="Tunlid A."/>
            <person name="Henrissat B."/>
            <person name="Grigoriev I.V."/>
            <person name="Hibbett D.S."/>
            <person name="Martin F."/>
        </authorList>
    </citation>
    <scope>NUCLEOTIDE SEQUENCE [LARGE SCALE GENOMIC DNA]</scope>
    <source>
        <strain evidence="3">441</strain>
    </source>
</reference>